<dbReference type="EMBL" id="PEYD01000010">
    <property type="protein sequence ID" value="PIS39681.1"/>
    <property type="molecule type" value="Genomic_DNA"/>
</dbReference>
<evidence type="ECO:0000313" key="3">
    <source>
        <dbReference type="Proteomes" id="UP000230088"/>
    </source>
</evidence>
<name>A0A2H0YMF2_9BACT</name>
<dbReference type="PANTHER" id="PTHR30319:SF1">
    <property type="entry name" value="TRANSCRIPTIONAL REPRESSOR PAAX"/>
    <property type="match status" value="1"/>
</dbReference>
<evidence type="ECO:0000259" key="1">
    <source>
        <dbReference type="Pfam" id="PF20803"/>
    </source>
</evidence>
<evidence type="ECO:0000313" key="2">
    <source>
        <dbReference type="EMBL" id="PIS39681.1"/>
    </source>
</evidence>
<reference evidence="3" key="1">
    <citation type="submission" date="2017-09" db="EMBL/GenBank/DDBJ databases">
        <title>Depth-based differentiation of microbial function through sediment-hosted aquifers and enrichment of novel symbionts in the deep terrestrial subsurface.</title>
        <authorList>
            <person name="Probst A.J."/>
            <person name="Ladd B."/>
            <person name="Jarett J.K."/>
            <person name="Geller-Mcgrath D.E."/>
            <person name="Sieber C.M.K."/>
            <person name="Emerson J.B."/>
            <person name="Anantharaman K."/>
            <person name="Thomas B.C."/>
            <person name="Malmstrom R."/>
            <person name="Stieglmeier M."/>
            <person name="Klingl A."/>
            <person name="Woyke T."/>
            <person name="Ryan C.M."/>
            <person name="Banfield J.F."/>
        </authorList>
    </citation>
    <scope>NUCLEOTIDE SEQUENCE [LARGE SCALE GENOMIC DNA]</scope>
</reference>
<dbReference type="Proteomes" id="UP000230088">
    <property type="component" value="Unassembled WGS sequence"/>
</dbReference>
<sequence>MRLPFTDQFLLDLYNLIEGVDRASEKFIPPRTMREVLYPDFYRLKREYERRKAKRRFSQFINYLKKKGYVEIKNLKEKQGVLLTKKGIEKVVNFKFKIKTEKREKRSDGKWQMIIFDIPERERYLRDLLREKIYSLGYKMLQQSVWVCPYDVFKETEKFLREYSLDQYIRLFLIEEI</sequence>
<gene>
    <name evidence="2" type="ORF">COT33_00665</name>
</gene>
<dbReference type="InterPro" id="IPR048846">
    <property type="entry name" value="PaaX-like_central"/>
</dbReference>
<feature type="domain" description="Transcriptional repressor PaaX-like central Cas2-like" evidence="1">
    <location>
        <begin position="105"/>
        <end position="173"/>
    </location>
</feature>
<accession>A0A2H0YMF2</accession>
<proteinExistence type="predicted"/>
<dbReference type="GO" id="GO:0006351">
    <property type="term" value="P:DNA-templated transcription"/>
    <property type="evidence" value="ECO:0007669"/>
    <property type="project" value="TreeGrafter"/>
</dbReference>
<dbReference type="AlphaFoldDB" id="A0A2H0YMF2"/>
<dbReference type="Pfam" id="PF20803">
    <property type="entry name" value="PaaX_M"/>
    <property type="match status" value="1"/>
</dbReference>
<protein>
    <recommendedName>
        <fullName evidence="1">Transcriptional repressor PaaX-like central Cas2-like domain-containing protein</fullName>
    </recommendedName>
</protein>
<dbReference type="PANTHER" id="PTHR30319">
    <property type="entry name" value="PHENYLACETIC ACID REGULATOR-RELATED TRANSCRIPTIONAL REPRESSOR"/>
    <property type="match status" value="1"/>
</dbReference>
<organism evidence="2 3">
    <name type="scientific">Candidatus Nealsonbacteria bacterium CG08_land_8_20_14_0_20_38_20</name>
    <dbReference type="NCBI Taxonomy" id="1974705"/>
    <lineage>
        <taxon>Bacteria</taxon>
        <taxon>Candidatus Nealsoniibacteriota</taxon>
    </lineage>
</organism>
<dbReference type="Gene3D" id="3.30.70.2650">
    <property type="match status" value="1"/>
</dbReference>
<comment type="caution">
    <text evidence="2">The sequence shown here is derived from an EMBL/GenBank/DDBJ whole genome shotgun (WGS) entry which is preliminary data.</text>
</comment>